<sequence length="92" mass="10059">MPSLFPIGTQLQWFLVLVSTLGLHYTGLGALDPLSGLWTDRSAGPPAPTPVPDLTSSPFPVLCPSRDPNWVNKLVALYSGSQNRWSQLRQNN</sequence>
<dbReference type="AlphaFoldDB" id="A0A0C3K0R3"/>
<dbReference type="Proteomes" id="UP000054217">
    <property type="component" value="Unassembled WGS sequence"/>
</dbReference>
<proteinExistence type="predicted"/>
<organism evidence="1 2">
    <name type="scientific">Pisolithus tinctorius Marx 270</name>
    <dbReference type="NCBI Taxonomy" id="870435"/>
    <lineage>
        <taxon>Eukaryota</taxon>
        <taxon>Fungi</taxon>
        <taxon>Dikarya</taxon>
        <taxon>Basidiomycota</taxon>
        <taxon>Agaricomycotina</taxon>
        <taxon>Agaricomycetes</taxon>
        <taxon>Agaricomycetidae</taxon>
        <taxon>Boletales</taxon>
        <taxon>Sclerodermatineae</taxon>
        <taxon>Pisolithaceae</taxon>
        <taxon>Pisolithus</taxon>
    </lineage>
</organism>
<evidence type="ECO:0000313" key="2">
    <source>
        <dbReference type="Proteomes" id="UP000054217"/>
    </source>
</evidence>
<dbReference type="HOGENOM" id="CLU_2414163_0_0_1"/>
<evidence type="ECO:0000313" key="1">
    <source>
        <dbReference type="EMBL" id="KIO14988.1"/>
    </source>
</evidence>
<protein>
    <submittedName>
        <fullName evidence="1">Uncharacterized protein</fullName>
    </submittedName>
</protein>
<name>A0A0C3K0R3_PISTI</name>
<keyword evidence="2" id="KW-1185">Reference proteome</keyword>
<reference evidence="2" key="2">
    <citation type="submission" date="2015-01" db="EMBL/GenBank/DDBJ databases">
        <title>Evolutionary Origins and Diversification of the Mycorrhizal Mutualists.</title>
        <authorList>
            <consortium name="DOE Joint Genome Institute"/>
            <consortium name="Mycorrhizal Genomics Consortium"/>
            <person name="Kohler A."/>
            <person name="Kuo A."/>
            <person name="Nagy L.G."/>
            <person name="Floudas D."/>
            <person name="Copeland A."/>
            <person name="Barry K.W."/>
            <person name="Cichocki N."/>
            <person name="Veneault-Fourrey C."/>
            <person name="LaButti K."/>
            <person name="Lindquist E.A."/>
            <person name="Lipzen A."/>
            <person name="Lundell T."/>
            <person name="Morin E."/>
            <person name="Murat C."/>
            <person name="Riley R."/>
            <person name="Ohm R."/>
            <person name="Sun H."/>
            <person name="Tunlid A."/>
            <person name="Henrissat B."/>
            <person name="Grigoriev I.V."/>
            <person name="Hibbett D.S."/>
            <person name="Martin F."/>
        </authorList>
    </citation>
    <scope>NUCLEOTIDE SEQUENCE [LARGE SCALE GENOMIC DNA]</scope>
    <source>
        <strain evidence="2">Marx 270</strain>
    </source>
</reference>
<accession>A0A0C3K0R3</accession>
<dbReference type="InParanoid" id="A0A0C3K0R3"/>
<reference evidence="1 2" key="1">
    <citation type="submission" date="2014-04" db="EMBL/GenBank/DDBJ databases">
        <authorList>
            <consortium name="DOE Joint Genome Institute"/>
            <person name="Kuo A."/>
            <person name="Kohler A."/>
            <person name="Costa M.D."/>
            <person name="Nagy L.G."/>
            <person name="Floudas D."/>
            <person name="Copeland A."/>
            <person name="Barry K.W."/>
            <person name="Cichocki N."/>
            <person name="Veneault-Fourrey C."/>
            <person name="LaButti K."/>
            <person name="Lindquist E.A."/>
            <person name="Lipzen A."/>
            <person name="Lundell T."/>
            <person name="Morin E."/>
            <person name="Murat C."/>
            <person name="Sun H."/>
            <person name="Tunlid A."/>
            <person name="Henrissat B."/>
            <person name="Grigoriev I.V."/>
            <person name="Hibbett D.S."/>
            <person name="Martin F."/>
            <person name="Nordberg H.P."/>
            <person name="Cantor M.N."/>
            <person name="Hua S.X."/>
        </authorList>
    </citation>
    <scope>NUCLEOTIDE SEQUENCE [LARGE SCALE GENOMIC DNA]</scope>
    <source>
        <strain evidence="1 2">Marx 270</strain>
    </source>
</reference>
<gene>
    <name evidence="1" type="ORF">M404DRAFT_17804</name>
</gene>
<dbReference type="EMBL" id="KN831944">
    <property type="protein sequence ID" value="KIO14988.1"/>
    <property type="molecule type" value="Genomic_DNA"/>
</dbReference>